<reference evidence="1 2" key="1">
    <citation type="journal article" date="2018" name="Proc. R. Soc. B">
        <title>A non-coding region near Follistatin controls head colour polymorphism in the Gouldian finch.</title>
        <authorList>
            <person name="Toomey M.B."/>
            <person name="Marques C.I."/>
            <person name="Andrade P."/>
            <person name="Araujo P.M."/>
            <person name="Sabatino S."/>
            <person name="Gazda M.A."/>
            <person name="Afonso S."/>
            <person name="Lopes R.J."/>
            <person name="Corbo J.C."/>
            <person name="Carneiro M."/>
        </authorList>
    </citation>
    <scope>NUCLEOTIDE SEQUENCE [LARGE SCALE GENOMIC DNA]</scope>
    <source>
        <strain evidence="1">Red01</strain>
        <tissue evidence="1">Muscle</tissue>
    </source>
</reference>
<dbReference type="Proteomes" id="UP000276834">
    <property type="component" value="Unassembled WGS sequence"/>
</dbReference>
<comment type="caution">
    <text evidence="1">The sequence shown here is derived from an EMBL/GenBank/DDBJ whole genome shotgun (WGS) entry which is preliminary data.</text>
</comment>
<organism evidence="1 2">
    <name type="scientific">Chloebia gouldiae</name>
    <name type="common">Gouldian finch</name>
    <name type="synonym">Erythrura gouldiae</name>
    <dbReference type="NCBI Taxonomy" id="44316"/>
    <lineage>
        <taxon>Eukaryota</taxon>
        <taxon>Metazoa</taxon>
        <taxon>Chordata</taxon>
        <taxon>Craniata</taxon>
        <taxon>Vertebrata</taxon>
        <taxon>Euteleostomi</taxon>
        <taxon>Archelosauria</taxon>
        <taxon>Archosauria</taxon>
        <taxon>Dinosauria</taxon>
        <taxon>Saurischia</taxon>
        <taxon>Theropoda</taxon>
        <taxon>Coelurosauria</taxon>
        <taxon>Aves</taxon>
        <taxon>Neognathae</taxon>
        <taxon>Neoaves</taxon>
        <taxon>Telluraves</taxon>
        <taxon>Australaves</taxon>
        <taxon>Passeriformes</taxon>
        <taxon>Passeroidea</taxon>
        <taxon>Passeridae</taxon>
        <taxon>Chloebia</taxon>
    </lineage>
</organism>
<accession>A0A3L8SEJ5</accession>
<protein>
    <submittedName>
        <fullName evidence="1">Uncharacterized protein</fullName>
    </submittedName>
</protein>
<name>A0A3L8SEJ5_CHLGU</name>
<proteinExistence type="predicted"/>
<gene>
    <name evidence="1" type="ORF">DV515_00008293</name>
</gene>
<evidence type="ECO:0000313" key="2">
    <source>
        <dbReference type="Proteomes" id="UP000276834"/>
    </source>
</evidence>
<evidence type="ECO:0000313" key="1">
    <source>
        <dbReference type="EMBL" id="RLW00948.1"/>
    </source>
</evidence>
<dbReference type="AlphaFoldDB" id="A0A3L8SEJ5"/>
<keyword evidence="2" id="KW-1185">Reference proteome</keyword>
<dbReference type="EMBL" id="QUSF01000024">
    <property type="protein sequence ID" value="RLW00948.1"/>
    <property type="molecule type" value="Genomic_DNA"/>
</dbReference>
<sequence length="80" mass="8850">MGGLLSERWFEAFACAMCGVITAKQQRSLHFEVLVFSITQPTQKPWVVCGHSIFLEEKHIKTAGKGKNRKNAALGTSVVM</sequence>